<protein>
    <submittedName>
        <fullName evidence="1">Uncharacterized protein</fullName>
    </submittedName>
</protein>
<name>A0A1H1P7X5_9GAMM</name>
<dbReference type="AlphaFoldDB" id="A0A1H1P7X5"/>
<dbReference type="EMBL" id="LT629736">
    <property type="protein sequence ID" value="SDS07085.1"/>
    <property type="molecule type" value="Genomic_DNA"/>
</dbReference>
<evidence type="ECO:0000313" key="2">
    <source>
        <dbReference type="Proteomes" id="UP000243207"/>
    </source>
</evidence>
<organism evidence="1 2">
    <name type="scientific">Halopseudomonas xinjiangensis</name>
    <dbReference type="NCBI Taxonomy" id="487184"/>
    <lineage>
        <taxon>Bacteria</taxon>
        <taxon>Pseudomonadati</taxon>
        <taxon>Pseudomonadota</taxon>
        <taxon>Gammaproteobacteria</taxon>
        <taxon>Pseudomonadales</taxon>
        <taxon>Pseudomonadaceae</taxon>
        <taxon>Halopseudomonas</taxon>
    </lineage>
</organism>
<dbReference type="RefSeq" id="WP_157718121.1">
    <property type="nucleotide sequence ID" value="NZ_LT629736.1"/>
</dbReference>
<reference evidence="2" key="1">
    <citation type="submission" date="2016-10" db="EMBL/GenBank/DDBJ databases">
        <authorList>
            <person name="Varghese N."/>
            <person name="Submissions S."/>
        </authorList>
    </citation>
    <scope>NUCLEOTIDE SEQUENCE [LARGE SCALE GENOMIC DNA]</scope>
    <source>
        <strain evidence="2">NRRL B-51270</strain>
    </source>
</reference>
<sequence>MSFVVVLLLLLLETAHPYGLNWSVGSAPGTAGDICAPACQNYHGASGLALTGMSYIDEMKAGAVRSRAALFQAMH</sequence>
<evidence type="ECO:0000313" key="1">
    <source>
        <dbReference type="EMBL" id="SDS07085.1"/>
    </source>
</evidence>
<gene>
    <name evidence="1" type="ORF">SAMN05216421_0851</name>
</gene>
<keyword evidence="2" id="KW-1185">Reference proteome</keyword>
<accession>A0A1H1P7X5</accession>
<dbReference type="Proteomes" id="UP000243207">
    <property type="component" value="Chromosome I"/>
</dbReference>
<proteinExistence type="predicted"/>